<proteinExistence type="predicted"/>
<dbReference type="GeneID" id="9233472"/>
<organism evidence="2 3">
    <name type="scientific">Staphylothermus hellenicus (strain DSM 12710 / JCM 10830 / BK20S6-10-b1 / P8)</name>
    <dbReference type="NCBI Taxonomy" id="591019"/>
    <lineage>
        <taxon>Archaea</taxon>
        <taxon>Thermoproteota</taxon>
        <taxon>Thermoprotei</taxon>
        <taxon>Desulfurococcales</taxon>
        <taxon>Desulfurococcaceae</taxon>
        <taxon>Staphylothermus</taxon>
    </lineage>
</organism>
<sequence length="90" mass="9713">MSIGRALTNIGLGIAGFLFSMVMGAITAFLIIAYPWSFRLISILIILVIALPASKIKRLWLRILIIIGALIGTIGASVLIYLFVLLIAIT</sequence>
<evidence type="ECO:0008006" key="4">
    <source>
        <dbReference type="Google" id="ProtNLM"/>
    </source>
</evidence>
<evidence type="ECO:0000256" key="1">
    <source>
        <dbReference type="SAM" id="Phobius"/>
    </source>
</evidence>
<keyword evidence="1" id="KW-1133">Transmembrane helix</keyword>
<reference evidence="3" key="1">
    <citation type="submission" date="2010-05" db="EMBL/GenBank/DDBJ databases">
        <title>Complete sequence of Staphylothermus hellenicus DSM 12710.</title>
        <authorList>
            <consortium name="US DOE Joint Genome Institute"/>
            <person name="Lucas S."/>
            <person name="Copeland A."/>
            <person name="Lapidus A."/>
            <person name="Cheng J.-F."/>
            <person name="Bruce D."/>
            <person name="Goodwin L."/>
            <person name="Pitluck S."/>
            <person name="Davenport K."/>
            <person name="Detter J.C."/>
            <person name="Han C."/>
            <person name="Tapia R."/>
            <person name="Larimer F."/>
            <person name="Land M."/>
            <person name="Hauser L."/>
            <person name="Kyrpides N."/>
            <person name="Mikhailova N."/>
            <person name="Anderson I.J."/>
            <person name="Woyke T."/>
        </authorList>
    </citation>
    <scope>NUCLEOTIDE SEQUENCE [LARGE SCALE GENOMIC DNA]</scope>
    <source>
        <strain evidence="3">DSM 12710 / JCM 10830 / BK20S6-10-b1 / P8</strain>
    </source>
</reference>
<dbReference type="EMBL" id="CP002051">
    <property type="protein sequence ID" value="ADI31326.1"/>
    <property type="molecule type" value="Genomic_DNA"/>
</dbReference>
<feature type="transmembrane region" description="Helical" evidence="1">
    <location>
        <begin position="63"/>
        <end position="89"/>
    </location>
</feature>
<reference evidence="2 3" key="2">
    <citation type="journal article" date="2011" name="Stand. Genomic Sci.">
        <title>Complete genome sequence of Staphylothermus hellenicus P8.</title>
        <authorList>
            <person name="Anderson I."/>
            <person name="Wirth R."/>
            <person name="Lucas S."/>
            <person name="Copeland A."/>
            <person name="Lapidus A."/>
            <person name="Cheng J.F."/>
            <person name="Goodwin L."/>
            <person name="Pitluck S."/>
            <person name="Davenport K."/>
            <person name="Detter J.C."/>
            <person name="Han C."/>
            <person name="Tapia R."/>
            <person name="Land M."/>
            <person name="Hauser L."/>
            <person name="Pati A."/>
            <person name="Mikhailova N."/>
            <person name="Woyke T."/>
            <person name="Klenk H.P."/>
            <person name="Kyrpides N."/>
            <person name="Ivanova N."/>
        </authorList>
    </citation>
    <scope>NUCLEOTIDE SEQUENCE [LARGE SCALE GENOMIC DNA]</scope>
    <source>
        <strain evidence="3">DSM 12710 / JCM 10830 / BK20S6-10-b1 / P8</strain>
    </source>
</reference>
<dbReference type="RefSeq" id="WP_013142524.1">
    <property type="nucleotide sequence ID" value="NC_014205.1"/>
</dbReference>
<accession>D7DAX9</accession>
<keyword evidence="1" id="KW-0472">Membrane</keyword>
<evidence type="ECO:0000313" key="3">
    <source>
        <dbReference type="Proteomes" id="UP000002573"/>
    </source>
</evidence>
<dbReference type="AlphaFoldDB" id="D7DAX9"/>
<feature type="transmembrane region" description="Helical" evidence="1">
    <location>
        <begin position="38"/>
        <end position="56"/>
    </location>
</feature>
<name>D7DAX9_STAHD</name>
<dbReference type="Proteomes" id="UP000002573">
    <property type="component" value="Chromosome"/>
</dbReference>
<feature type="transmembrane region" description="Helical" evidence="1">
    <location>
        <begin position="12"/>
        <end position="32"/>
    </location>
</feature>
<evidence type="ECO:0000313" key="2">
    <source>
        <dbReference type="EMBL" id="ADI31326.1"/>
    </source>
</evidence>
<keyword evidence="1" id="KW-0812">Transmembrane</keyword>
<protein>
    <recommendedName>
        <fullName evidence="4">Major facilitator superfamily (MFS) profile domain-containing protein</fullName>
    </recommendedName>
</protein>
<dbReference type="HOGENOM" id="CLU_2434000_0_0_2"/>
<keyword evidence="3" id="KW-1185">Reference proteome</keyword>
<dbReference type="KEGG" id="shc:Shell_0183"/>
<gene>
    <name evidence="2" type="ordered locus">Shell_0183</name>
</gene>